<sequence length="182" mass="20264">MEDPDSLVWFTELFEAYFERVYAYAVTRVGGGLAEEVASETFNVAWRRREAVPEEALPWLLGVARNVARNQFRAHARHESLAAELRSWTTRSELIGEDVADTVAERDVLLRGLAALNETDREVLTLTAWQGLSAADAAGVLGCTKATFYMRLHRARKHLEQAVANAEQDPISILDGSEESTS</sequence>
<dbReference type="SUPFAM" id="SSF88659">
    <property type="entry name" value="Sigma3 and sigma4 domains of RNA polymerase sigma factors"/>
    <property type="match status" value="1"/>
</dbReference>
<dbReference type="InterPro" id="IPR014284">
    <property type="entry name" value="RNA_pol_sigma-70_dom"/>
</dbReference>
<dbReference type="GO" id="GO:0006352">
    <property type="term" value="P:DNA-templated transcription initiation"/>
    <property type="evidence" value="ECO:0007669"/>
    <property type="project" value="InterPro"/>
</dbReference>
<comment type="caution">
    <text evidence="7">The sequence shown here is derived from an EMBL/GenBank/DDBJ whole genome shotgun (WGS) entry which is preliminary data.</text>
</comment>
<dbReference type="InterPro" id="IPR013324">
    <property type="entry name" value="RNA_pol_sigma_r3/r4-like"/>
</dbReference>
<dbReference type="InterPro" id="IPR036388">
    <property type="entry name" value="WH-like_DNA-bd_sf"/>
</dbReference>
<name>A0A9W6SBP7_9ACTN</name>
<evidence type="ECO:0000256" key="1">
    <source>
        <dbReference type="ARBA" id="ARBA00010641"/>
    </source>
</evidence>
<evidence type="ECO:0000256" key="2">
    <source>
        <dbReference type="ARBA" id="ARBA00023015"/>
    </source>
</evidence>
<dbReference type="AlphaFoldDB" id="A0A9W6SBP7"/>
<dbReference type="Proteomes" id="UP001165074">
    <property type="component" value="Unassembled WGS sequence"/>
</dbReference>
<dbReference type="EMBL" id="BSTK01000023">
    <property type="protein sequence ID" value="GLY91920.1"/>
    <property type="molecule type" value="Genomic_DNA"/>
</dbReference>
<dbReference type="InterPro" id="IPR013249">
    <property type="entry name" value="RNA_pol_sigma70_r4_t2"/>
</dbReference>
<evidence type="ECO:0000313" key="8">
    <source>
        <dbReference type="Proteomes" id="UP001165074"/>
    </source>
</evidence>
<keyword evidence="4" id="KW-0804">Transcription</keyword>
<comment type="similarity">
    <text evidence="1">Belongs to the sigma-70 factor family. ECF subfamily.</text>
</comment>
<proteinExistence type="inferred from homology"/>
<dbReference type="Gene3D" id="1.10.10.10">
    <property type="entry name" value="Winged helix-like DNA-binding domain superfamily/Winged helix DNA-binding domain"/>
    <property type="match status" value="1"/>
</dbReference>
<organism evidence="7 8">
    <name type="scientific">Actinoallomurus iriomotensis</name>
    <dbReference type="NCBI Taxonomy" id="478107"/>
    <lineage>
        <taxon>Bacteria</taxon>
        <taxon>Bacillati</taxon>
        <taxon>Actinomycetota</taxon>
        <taxon>Actinomycetes</taxon>
        <taxon>Streptosporangiales</taxon>
        <taxon>Thermomonosporaceae</taxon>
        <taxon>Actinoallomurus</taxon>
    </lineage>
</organism>
<dbReference type="InterPro" id="IPR007627">
    <property type="entry name" value="RNA_pol_sigma70_r2"/>
</dbReference>
<dbReference type="Pfam" id="PF04542">
    <property type="entry name" value="Sigma70_r2"/>
    <property type="match status" value="1"/>
</dbReference>
<evidence type="ECO:0000313" key="7">
    <source>
        <dbReference type="EMBL" id="GLY91920.1"/>
    </source>
</evidence>
<keyword evidence="8" id="KW-1185">Reference proteome</keyword>
<evidence type="ECO:0000256" key="3">
    <source>
        <dbReference type="ARBA" id="ARBA00023082"/>
    </source>
</evidence>
<accession>A0A9W6SBP7</accession>
<feature type="domain" description="RNA polymerase sigma factor 70 region 4 type 2" evidence="6">
    <location>
        <begin position="108"/>
        <end position="159"/>
    </location>
</feature>
<dbReference type="InterPro" id="IPR013325">
    <property type="entry name" value="RNA_pol_sigma_r2"/>
</dbReference>
<dbReference type="NCBIfam" id="TIGR02937">
    <property type="entry name" value="sigma70-ECF"/>
    <property type="match status" value="1"/>
</dbReference>
<dbReference type="GO" id="GO:0003677">
    <property type="term" value="F:DNA binding"/>
    <property type="evidence" value="ECO:0007669"/>
    <property type="project" value="InterPro"/>
</dbReference>
<protein>
    <submittedName>
        <fullName evidence="7">Siderophore-interacting protein</fullName>
    </submittedName>
</protein>
<dbReference type="PANTHER" id="PTHR43133:SF25">
    <property type="entry name" value="RNA POLYMERASE SIGMA FACTOR RFAY-RELATED"/>
    <property type="match status" value="1"/>
</dbReference>
<keyword evidence="2" id="KW-0805">Transcription regulation</keyword>
<evidence type="ECO:0000259" key="6">
    <source>
        <dbReference type="Pfam" id="PF08281"/>
    </source>
</evidence>
<evidence type="ECO:0000256" key="4">
    <source>
        <dbReference type="ARBA" id="ARBA00023163"/>
    </source>
</evidence>
<dbReference type="Gene3D" id="1.10.1740.10">
    <property type="match status" value="1"/>
</dbReference>
<dbReference type="CDD" id="cd06171">
    <property type="entry name" value="Sigma70_r4"/>
    <property type="match status" value="1"/>
</dbReference>
<keyword evidence="3" id="KW-0731">Sigma factor</keyword>
<evidence type="ECO:0000259" key="5">
    <source>
        <dbReference type="Pfam" id="PF04542"/>
    </source>
</evidence>
<dbReference type="InterPro" id="IPR039425">
    <property type="entry name" value="RNA_pol_sigma-70-like"/>
</dbReference>
<dbReference type="Pfam" id="PF08281">
    <property type="entry name" value="Sigma70_r4_2"/>
    <property type="match status" value="1"/>
</dbReference>
<reference evidence="7" key="1">
    <citation type="submission" date="2023-03" db="EMBL/GenBank/DDBJ databases">
        <title>Actinoallomurus iriomotensis NBRC 103684.</title>
        <authorList>
            <person name="Ichikawa N."/>
            <person name="Sato H."/>
            <person name="Tonouchi N."/>
        </authorList>
    </citation>
    <scope>NUCLEOTIDE SEQUENCE</scope>
    <source>
        <strain evidence="7">NBRC 103684</strain>
    </source>
</reference>
<dbReference type="PANTHER" id="PTHR43133">
    <property type="entry name" value="RNA POLYMERASE ECF-TYPE SIGMA FACTO"/>
    <property type="match status" value="1"/>
</dbReference>
<gene>
    <name evidence="7" type="ORF">Airi02_098480</name>
</gene>
<dbReference type="GO" id="GO:0016987">
    <property type="term" value="F:sigma factor activity"/>
    <property type="evidence" value="ECO:0007669"/>
    <property type="project" value="UniProtKB-KW"/>
</dbReference>
<feature type="domain" description="RNA polymerase sigma-70 region 2" evidence="5">
    <location>
        <begin position="13"/>
        <end position="77"/>
    </location>
</feature>
<dbReference type="SUPFAM" id="SSF88946">
    <property type="entry name" value="Sigma2 domain of RNA polymerase sigma factors"/>
    <property type="match status" value="1"/>
</dbReference>